<dbReference type="PANTHER" id="PTHR10322:SF23">
    <property type="entry name" value="DNA POLYMERASE DELTA CATALYTIC SUBUNIT"/>
    <property type="match status" value="1"/>
</dbReference>
<dbReference type="InterPro" id="IPR036397">
    <property type="entry name" value="RNaseH_sf"/>
</dbReference>
<dbReference type="AlphaFoldDB" id="A0A9W7ML39"/>
<dbReference type="InterPro" id="IPR006133">
    <property type="entry name" value="DNA-dir_DNA_pol_B_exonuc"/>
</dbReference>
<dbReference type="GO" id="GO:0008296">
    <property type="term" value="F:3'-5'-DNA exonuclease activity"/>
    <property type="evidence" value="ECO:0007669"/>
    <property type="project" value="TreeGrafter"/>
</dbReference>
<keyword evidence="5" id="KW-1185">Reference proteome</keyword>
<dbReference type="Gene3D" id="3.30.420.10">
    <property type="entry name" value="Ribonuclease H-like superfamily/Ribonuclease H"/>
    <property type="match status" value="1"/>
</dbReference>
<reference evidence="4" key="1">
    <citation type="submission" date="2023-05" db="EMBL/GenBank/DDBJ databases">
        <title>Genome and transcriptome analyses reveal genes involved in the formation of fine ridges on petal epidermal cells in Hibiscus trionum.</title>
        <authorList>
            <person name="Koshimizu S."/>
            <person name="Masuda S."/>
            <person name="Ishii T."/>
            <person name="Shirasu K."/>
            <person name="Hoshino A."/>
            <person name="Arita M."/>
        </authorList>
    </citation>
    <scope>NUCLEOTIDE SEQUENCE</scope>
    <source>
        <strain evidence="4">Hamamatsu line</strain>
    </source>
</reference>
<dbReference type="OrthoDB" id="1726532at2759"/>
<accession>A0A9W7ML39</accession>
<sequence length="173" mass="19896">MSYCLLPFKLIFFLITFPPVSVSEFLVDLRIKSCFAGIFLVIDAGLFYKQYGTRESKEVTVEGRVQFDLLQAMQRDYKLSSYSLNPVSAHFLSEQKEDVHHSIISDLQNGNVETRRRLAVYCLKVYSLYQSNLQNLSAQIIMVAAGSINFSGPIRNSELKQDKSDEEEDKFEW</sequence>
<gene>
    <name evidence="4" type="ORF">HRI_004555000</name>
</gene>
<dbReference type="GO" id="GO:0006287">
    <property type="term" value="P:base-excision repair, gap-filling"/>
    <property type="evidence" value="ECO:0007669"/>
    <property type="project" value="TreeGrafter"/>
</dbReference>
<proteinExistence type="predicted"/>
<feature type="domain" description="DNA-directed DNA polymerase family B exonuclease" evidence="3">
    <location>
        <begin position="51"/>
        <end position="87"/>
    </location>
</feature>
<dbReference type="InterPro" id="IPR012337">
    <property type="entry name" value="RNaseH-like_sf"/>
</dbReference>
<dbReference type="EMBL" id="BSYR01000052">
    <property type="protein sequence ID" value="GMJ08858.1"/>
    <property type="molecule type" value="Genomic_DNA"/>
</dbReference>
<evidence type="ECO:0000313" key="5">
    <source>
        <dbReference type="Proteomes" id="UP001165190"/>
    </source>
</evidence>
<dbReference type="GO" id="GO:0006297">
    <property type="term" value="P:nucleotide-excision repair, DNA gap filling"/>
    <property type="evidence" value="ECO:0007669"/>
    <property type="project" value="TreeGrafter"/>
</dbReference>
<keyword evidence="2" id="KW-0732">Signal</keyword>
<evidence type="ECO:0000259" key="3">
    <source>
        <dbReference type="Pfam" id="PF03104"/>
    </source>
</evidence>
<organism evidence="4 5">
    <name type="scientific">Hibiscus trionum</name>
    <name type="common">Flower of an hour</name>
    <dbReference type="NCBI Taxonomy" id="183268"/>
    <lineage>
        <taxon>Eukaryota</taxon>
        <taxon>Viridiplantae</taxon>
        <taxon>Streptophyta</taxon>
        <taxon>Embryophyta</taxon>
        <taxon>Tracheophyta</taxon>
        <taxon>Spermatophyta</taxon>
        <taxon>Magnoliopsida</taxon>
        <taxon>eudicotyledons</taxon>
        <taxon>Gunneridae</taxon>
        <taxon>Pentapetalae</taxon>
        <taxon>rosids</taxon>
        <taxon>malvids</taxon>
        <taxon>Malvales</taxon>
        <taxon>Malvaceae</taxon>
        <taxon>Malvoideae</taxon>
        <taxon>Hibiscus</taxon>
    </lineage>
</organism>
<dbReference type="InterPro" id="IPR050240">
    <property type="entry name" value="DNA_pol_type-B"/>
</dbReference>
<dbReference type="GO" id="GO:0003676">
    <property type="term" value="F:nucleic acid binding"/>
    <property type="evidence" value="ECO:0007669"/>
    <property type="project" value="InterPro"/>
</dbReference>
<comment type="caution">
    <text evidence="4">The sequence shown here is derived from an EMBL/GenBank/DDBJ whole genome shotgun (WGS) entry which is preliminary data.</text>
</comment>
<dbReference type="Proteomes" id="UP001165190">
    <property type="component" value="Unassembled WGS sequence"/>
</dbReference>
<protein>
    <recommendedName>
        <fullName evidence="1">DNA polymerase delta catalytic subunit</fullName>
    </recommendedName>
</protein>
<dbReference type="GO" id="GO:0043625">
    <property type="term" value="C:delta DNA polymerase complex"/>
    <property type="evidence" value="ECO:0007669"/>
    <property type="project" value="TreeGrafter"/>
</dbReference>
<dbReference type="PANTHER" id="PTHR10322">
    <property type="entry name" value="DNA POLYMERASE CATALYTIC SUBUNIT"/>
    <property type="match status" value="1"/>
</dbReference>
<dbReference type="GO" id="GO:0045004">
    <property type="term" value="P:DNA replication proofreading"/>
    <property type="evidence" value="ECO:0007669"/>
    <property type="project" value="TreeGrafter"/>
</dbReference>
<name>A0A9W7ML39_HIBTR</name>
<dbReference type="GO" id="GO:0003887">
    <property type="term" value="F:DNA-directed DNA polymerase activity"/>
    <property type="evidence" value="ECO:0007669"/>
    <property type="project" value="TreeGrafter"/>
</dbReference>
<evidence type="ECO:0000256" key="2">
    <source>
        <dbReference type="SAM" id="SignalP"/>
    </source>
</evidence>
<dbReference type="SUPFAM" id="SSF53098">
    <property type="entry name" value="Ribonuclease H-like"/>
    <property type="match status" value="1"/>
</dbReference>
<feature type="chain" id="PRO_5040733964" description="DNA polymerase delta catalytic subunit" evidence="2">
    <location>
        <begin position="24"/>
        <end position="173"/>
    </location>
</feature>
<feature type="signal peptide" evidence="2">
    <location>
        <begin position="1"/>
        <end position="23"/>
    </location>
</feature>
<dbReference type="Pfam" id="PF03104">
    <property type="entry name" value="DNA_pol_B_exo1"/>
    <property type="match status" value="1"/>
</dbReference>
<evidence type="ECO:0000256" key="1">
    <source>
        <dbReference type="ARBA" id="ARBA00024411"/>
    </source>
</evidence>
<evidence type="ECO:0000313" key="4">
    <source>
        <dbReference type="EMBL" id="GMJ08858.1"/>
    </source>
</evidence>